<proteinExistence type="predicted"/>
<keyword evidence="3" id="KW-1185">Reference proteome</keyword>
<reference evidence="3" key="1">
    <citation type="submission" date="2011-08" db="EMBL/GenBank/DDBJ databases">
        <authorList>
            <person name="Rombauts S."/>
        </authorList>
    </citation>
    <scope>NUCLEOTIDE SEQUENCE</scope>
    <source>
        <strain evidence="3">London</strain>
    </source>
</reference>
<keyword evidence="1" id="KW-0472">Membrane</keyword>
<keyword evidence="1" id="KW-1133">Transmembrane helix</keyword>
<accession>T1KPV5</accession>
<dbReference type="AlphaFoldDB" id="T1KPV5"/>
<keyword evidence="1" id="KW-0812">Transmembrane</keyword>
<dbReference type="EnsemblMetazoa" id="tetur17g01860.1">
    <property type="protein sequence ID" value="tetur17g01860.1"/>
    <property type="gene ID" value="tetur17g01860"/>
</dbReference>
<sequence length="114" mass="12951">MIAVSVLSPRLIFDAIKKTIGVDRFIKHGKLYDNWFFGDDNRGDLLYVEFSQSIVDNLGINLDFKKDLNELSFLVILHQFLATINFLEAGGSLVVSFFKSVTKKSRISVLYIVC</sequence>
<organism evidence="2 3">
    <name type="scientific">Tetranychus urticae</name>
    <name type="common">Two-spotted spider mite</name>
    <dbReference type="NCBI Taxonomy" id="32264"/>
    <lineage>
        <taxon>Eukaryota</taxon>
        <taxon>Metazoa</taxon>
        <taxon>Ecdysozoa</taxon>
        <taxon>Arthropoda</taxon>
        <taxon>Chelicerata</taxon>
        <taxon>Arachnida</taxon>
        <taxon>Acari</taxon>
        <taxon>Acariformes</taxon>
        <taxon>Trombidiformes</taxon>
        <taxon>Prostigmata</taxon>
        <taxon>Eleutherengona</taxon>
        <taxon>Raphignathae</taxon>
        <taxon>Tetranychoidea</taxon>
        <taxon>Tetranychidae</taxon>
        <taxon>Tetranychus</taxon>
    </lineage>
</organism>
<evidence type="ECO:0000313" key="2">
    <source>
        <dbReference type="EnsemblMetazoa" id="tetur17g01860.1"/>
    </source>
</evidence>
<evidence type="ECO:0000313" key="3">
    <source>
        <dbReference type="Proteomes" id="UP000015104"/>
    </source>
</evidence>
<feature type="transmembrane region" description="Helical" evidence="1">
    <location>
        <begin position="71"/>
        <end position="98"/>
    </location>
</feature>
<evidence type="ECO:0000256" key="1">
    <source>
        <dbReference type="SAM" id="Phobius"/>
    </source>
</evidence>
<protein>
    <submittedName>
        <fullName evidence="2">Uncharacterized protein</fullName>
    </submittedName>
</protein>
<dbReference type="Proteomes" id="UP000015104">
    <property type="component" value="Unassembled WGS sequence"/>
</dbReference>
<dbReference type="EMBL" id="CAEY01000339">
    <property type="status" value="NOT_ANNOTATED_CDS"/>
    <property type="molecule type" value="Genomic_DNA"/>
</dbReference>
<name>T1KPV5_TETUR</name>
<reference evidence="2" key="2">
    <citation type="submission" date="2015-06" db="UniProtKB">
        <authorList>
            <consortium name="EnsemblMetazoa"/>
        </authorList>
    </citation>
    <scope>IDENTIFICATION</scope>
</reference>
<dbReference type="HOGENOM" id="CLU_2124199_0_0_1"/>